<dbReference type="PANTHER" id="PTHR47723">
    <property type="entry name" value="OS05G0353850 PROTEIN"/>
    <property type="match status" value="1"/>
</dbReference>
<dbReference type="AlphaFoldDB" id="A0A803PVT4"/>
<reference evidence="2" key="2">
    <citation type="submission" date="2021-03" db="UniProtKB">
        <authorList>
            <consortium name="EnsemblPlants"/>
        </authorList>
    </citation>
    <scope>IDENTIFICATION</scope>
</reference>
<dbReference type="GO" id="GO:0003676">
    <property type="term" value="F:nucleic acid binding"/>
    <property type="evidence" value="ECO:0007669"/>
    <property type="project" value="InterPro"/>
</dbReference>
<dbReference type="InterPro" id="IPR002156">
    <property type="entry name" value="RNaseH_domain"/>
</dbReference>
<evidence type="ECO:0000313" key="2">
    <source>
        <dbReference type="EnsemblPlants" id="cds.evm.model.06.1736"/>
    </source>
</evidence>
<dbReference type="CDD" id="cd06222">
    <property type="entry name" value="RNase_H_like"/>
    <property type="match status" value="1"/>
</dbReference>
<keyword evidence="3" id="KW-1185">Reference proteome</keyword>
<name>A0A803PVT4_CANSA</name>
<dbReference type="InterPro" id="IPR044730">
    <property type="entry name" value="RNase_H-like_dom_plant"/>
</dbReference>
<dbReference type="Gramene" id="evm.model.06.1736">
    <property type="protein sequence ID" value="cds.evm.model.06.1736"/>
    <property type="gene ID" value="evm.TU.06.1736"/>
</dbReference>
<dbReference type="OMA" id="PCARHAI"/>
<dbReference type="InterPro" id="IPR012337">
    <property type="entry name" value="RNaseH-like_sf"/>
</dbReference>
<dbReference type="EnsemblPlants" id="evm.model.06.1736">
    <property type="protein sequence ID" value="cds.evm.model.06.1736"/>
    <property type="gene ID" value="evm.TU.06.1736"/>
</dbReference>
<dbReference type="EMBL" id="UZAU01000617">
    <property type="status" value="NOT_ANNOTATED_CDS"/>
    <property type="molecule type" value="Genomic_DNA"/>
</dbReference>
<accession>A0A803PVT4</accession>
<sequence length="198" mass="21873">MYCGVVNSRDVMKRNTRHPALFLGSSGPKQHQLVDQYIVYSEGSELKDLAERGAATGVVIRDAEGVVSFASATVVRFAGTPLVAELMAIRDGIKAAIQRRVVLFEVQSDFLQAVHLINEAEVGCWQEGGLIVEIQRLLQHHSTNGVRFVFQEENVVAHVLANYALTYKVSAMWIGVSPPCARHAIERDLPFTCNRLVV</sequence>
<dbReference type="GO" id="GO:0004523">
    <property type="term" value="F:RNA-DNA hybrid ribonuclease activity"/>
    <property type="evidence" value="ECO:0007669"/>
    <property type="project" value="InterPro"/>
</dbReference>
<dbReference type="Gene3D" id="3.30.420.10">
    <property type="entry name" value="Ribonuclease H-like superfamily/Ribonuclease H"/>
    <property type="match status" value="1"/>
</dbReference>
<evidence type="ECO:0000313" key="3">
    <source>
        <dbReference type="Proteomes" id="UP000596661"/>
    </source>
</evidence>
<proteinExistence type="predicted"/>
<dbReference type="Proteomes" id="UP000596661">
    <property type="component" value="Chromosome 6"/>
</dbReference>
<organism evidence="2 3">
    <name type="scientific">Cannabis sativa</name>
    <name type="common">Hemp</name>
    <name type="synonym">Marijuana</name>
    <dbReference type="NCBI Taxonomy" id="3483"/>
    <lineage>
        <taxon>Eukaryota</taxon>
        <taxon>Viridiplantae</taxon>
        <taxon>Streptophyta</taxon>
        <taxon>Embryophyta</taxon>
        <taxon>Tracheophyta</taxon>
        <taxon>Spermatophyta</taxon>
        <taxon>Magnoliopsida</taxon>
        <taxon>eudicotyledons</taxon>
        <taxon>Gunneridae</taxon>
        <taxon>Pentapetalae</taxon>
        <taxon>rosids</taxon>
        <taxon>fabids</taxon>
        <taxon>Rosales</taxon>
        <taxon>Cannabaceae</taxon>
        <taxon>Cannabis</taxon>
    </lineage>
</organism>
<dbReference type="Pfam" id="PF13456">
    <property type="entry name" value="RVT_3"/>
    <property type="match status" value="1"/>
</dbReference>
<protein>
    <recommendedName>
        <fullName evidence="1">RNase H type-1 domain-containing protein</fullName>
    </recommendedName>
</protein>
<dbReference type="InterPro" id="IPR036397">
    <property type="entry name" value="RNaseH_sf"/>
</dbReference>
<feature type="domain" description="RNase H type-1" evidence="1">
    <location>
        <begin position="53"/>
        <end position="164"/>
    </location>
</feature>
<dbReference type="PANTHER" id="PTHR47723:SF24">
    <property type="entry name" value="RNASE H TYPE-1 DOMAIN-CONTAINING PROTEIN"/>
    <property type="match status" value="1"/>
</dbReference>
<evidence type="ECO:0000259" key="1">
    <source>
        <dbReference type="Pfam" id="PF13456"/>
    </source>
</evidence>
<dbReference type="InterPro" id="IPR053151">
    <property type="entry name" value="RNase_H-like"/>
</dbReference>
<dbReference type="SUPFAM" id="SSF53098">
    <property type="entry name" value="Ribonuclease H-like"/>
    <property type="match status" value="1"/>
</dbReference>
<reference evidence="2" key="1">
    <citation type="submission" date="2018-11" db="EMBL/GenBank/DDBJ databases">
        <authorList>
            <person name="Grassa J C."/>
        </authorList>
    </citation>
    <scope>NUCLEOTIDE SEQUENCE [LARGE SCALE GENOMIC DNA]</scope>
</reference>